<keyword evidence="1" id="KW-0560">Oxidoreductase</keyword>
<dbReference type="GO" id="GO:0004497">
    <property type="term" value="F:monooxygenase activity"/>
    <property type="evidence" value="ECO:0007669"/>
    <property type="project" value="UniProtKB-KW"/>
</dbReference>
<comment type="caution">
    <text evidence="1">The sequence shown here is derived from an EMBL/GenBank/DDBJ whole genome shotgun (WGS) entry which is preliminary data.</text>
</comment>
<dbReference type="OrthoDB" id="9812981at2"/>
<keyword evidence="2" id="KW-1185">Reference proteome</keyword>
<dbReference type="Proteomes" id="UP000256485">
    <property type="component" value="Unassembled WGS sequence"/>
</dbReference>
<dbReference type="InterPro" id="IPR029475">
    <property type="entry name" value="DUF6807"/>
</dbReference>
<name>A0A3D9V6M3_THECX</name>
<organism evidence="1 2">
    <name type="scientific">Thermasporomyces composti</name>
    <dbReference type="NCBI Taxonomy" id="696763"/>
    <lineage>
        <taxon>Bacteria</taxon>
        <taxon>Bacillati</taxon>
        <taxon>Actinomycetota</taxon>
        <taxon>Actinomycetes</taxon>
        <taxon>Propionibacteriales</taxon>
        <taxon>Nocardioidaceae</taxon>
        <taxon>Thermasporomyces</taxon>
    </lineage>
</organism>
<dbReference type="EMBL" id="QTUC01000001">
    <property type="protein sequence ID" value="REF35840.1"/>
    <property type="molecule type" value="Genomic_DNA"/>
</dbReference>
<reference evidence="1 2" key="1">
    <citation type="submission" date="2018-08" db="EMBL/GenBank/DDBJ databases">
        <title>Sequencing the genomes of 1000 actinobacteria strains.</title>
        <authorList>
            <person name="Klenk H.-P."/>
        </authorList>
    </citation>
    <scope>NUCLEOTIDE SEQUENCE [LARGE SCALE GENOMIC DNA]</scope>
    <source>
        <strain evidence="1 2">DSM 22891</strain>
    </source>
</reference>
<keyword evidence="1" id="KW-0503">Monooxygenase</keyword>
<dbReference type="Pfam" id="PF14100">
    <property type="entry name" value="DUF6807"/>
    <property type="match status" value="1"/>
</dbReference>
<proteinExistence type="predicted"/>
<dbReference type="AlphaFoldDB" id="A0A3D9V6M3"/>
<protein>
    <submittedName>
        <fullName evidence="1">Methane monooxygenase PmoA-like</fullName>
    </submittedName>
</protein>
<accession>A0A3D9V6M3</accession>
<evidence type="ECO:0000313" key="1">
    <source>
        <dbReference type="EMBL" id="REF35840.1"/>
    </source>
</evidence>
<sequence>MTSLSLVGDDTSLSIRAGDVELCRYVYVSDVAQFESPRPYLHPVRTLRGHLVSLYRPHDHVWHKGISLALPNVGEANFWGGPTFVRGKGYVQLPNNGTQRHEGFDVADVADGVARIRERLTWVTEQGETWLTEVRELRVSPLADESAWRLSFATALTNRRGRAIPFGSPTTEGRPKAGYAGLFWRGPRSFNKGAILASDGPGGPGMMGERAAWLAYVGKHDEVDASSTVVFRDAASNPGHPTKWFVRDDPYACVCPAPFFDEVVELPDGETLSLQYDVLIADGAWDSERIASTLAALPAL</sequence>
<evidence type="ECO:0000313" key="2">
    <source>
        <dbReference type="Proteomes" id="UP000256485"/>
    </source>
</evidence>
<gene>
    <name evidence="1" type="ORF">DFJ64_1232</name>
</gene>
<dbReference type="RefSeq" id="WP_115849561.1">
    <property type="nucleotide sequence ID" value="NZ_QTUC01000001.1"/>
</dbReference>